<keyword evidence="12 16" id="KW-0630">Potassium</keyword>
<dbReference type="UniPathway" id="UPA00241">
    <property type="reaction ID" value="UER00352"/>
</dbReference>
<dbReference type="NCBIfam" id="TIGR00671">
    <property type="entry name" value="baf"/>
    <property type="match status" value="1"/>
</dbReference>
<evidence type="ECO:0000256" key="5">
    <source>
        <dbReference type="ARBA" id="ARBA00011738"/>
    </source>
</evidence>
<proteinExistence type="inferred from homology"/>
<dbReference type="GO" id="GO:0015937">
    <property type="term" value="P:coenzyme A biosynthetic process"/>
    <property type="evidence" value="ECO:0007669"/>
    <property type="project" value="UniProtKB-UniRule"/>
</dbReference>
<dbReference type="GO" id="GO:0005737">
    <property type="term" value="C:cytoplasm"/>
    <property type="evidence" value="ECO:0007669"/>
    <property type="project" value="UniProtKB-SubCell"/>
</dbReference>
<evidence type="ECO:0000256" key="8">
    <source>
        <dbReference type="ARBA" id="ARBA00022679"/>
    </source>
</evidence>
<dbReference type="SUPFAM" id="SSF53067">
    <property type="entry name" value="Actin-like ATPase domain"/>
    <property type="match status" value="2"/>
</dbReference>
<comment type="pathway">
    <text evidence="4 16">Cofactor biosynthesis; coenzyme A biosynthesis; CoA from (R)-pantothenate: step 1/5.</text>
</comment>
<evidence type="ECO:0000256" key="1">
    <source>
        <dbReference type="ARBA" id="ARBA00001206"/>
    </source>
</evidence>
<feature type="binding site" evidence="16">
    <location>
        <begin position="11"/>
        <end position="18"/>
    </location>
    <ligand>
        <name>ATP</name>
        <dbReference type="ChEBI" id="CHEBI:30616"/>
    </ligand>
</feature>
<evidence type="ECO:0000256" key="9">
    <source>
        <dbReference type="ARBA" id="ARBA00022741"/>
    </source>
</evidence>
<accession>A0A1I6ZY87</accession>
<feature type="binding site" evidence="16">
    <location>
        <position position="89"/>
    </location>
    <ligand>
        <name>substrate</name>
    </ligand>
</feature>
<keyword evidence="10 16" id="KW-0418">Kinase</keyword>
<dbReference type="RefSeq" id="WP_090248336.1">
    <property type="nucleotide sequence ID" value="NZ_FPAS01000002.1"/>
</dbReference>
<gene>
    <name evidence="16" type="primary">coaX</name>
    <name evidence="17" type="ORF">SAMN05216474_1726</name>
</gene>
<dbReference type="InterPro" id="IPR043129">
    <property type="entry name" value="ATPase_NBD"/>
</dbReference>
<feature type="active site" description="Proton acceptor" evidence="16">
    <location>
        <position position="97"/>
    </location>
</feature>
<comment type="cofactor">
    <cofactor evidence="16">
        <name>NH4(+)</name>
        <dbReference type="ChEBI" id="CHEBI:28938"/>
    </cofactor>
    <cofactor evidence="16">
        <name>K(+)</name>
        <dbReference type="ChEBI" id="CHEBI:29103"/>
    </cofactor>
    <text evidence="16">A monovalent cation. Ammonium or potassium.</text>
</comment>
<dbReference type="Proteomes" id="UP000236454">
    <property type="component" value="Unassembled WGS sequence"/>
</dbReference>
<dbReference type="AlphaFoldDB" id="A0A1I6ZY87"/>
<evidence type="ECO:0000256" key="14">
    <source>
        <dbReference type="ARBA" id="ARBA00038036"/>
    </source>
</evidence>
<dbReference type="GO" id="GO:0004594">
    <property type="term" value="F:pantothenate kinase activity"/>
    <property type="evidence" value="ECO:0007669"/>
    <property type="project" value="UniProtKB-UniRule"/>
</dbReference>
<comment type="subcellular location">
    <subcellularLocation>
        <location evidence="3 16">Cytoplasm</location>
    </subcellularLocation>
</comment>
<dbReference type="HAMAP" id="MF_01274">
    <property type="entry name" value="Pantothen_kinase_3"/>
    <property type="match status" value="1"/>
</dbReference>
<dbReference type="CDD" id="cd24015">
    <property type="entry name" value="ASKHA_NBD_PanK-III"/>
    <property type="match status" value="1"/>
</dbReference>
<reference evidence="17 18" key="1">
    <citation type="submission" date="2016-10" db="EMBL/GenBank/DDBJ databases">
        <authorList>
            <person name="de Groot N.N."/>
        </authorList>
    </citation>
    <scope>NUCLEOTIDE SEQUENCE [LARGE SCALE GENOMIC DNA]</scope>
    <source>
        <strain evidence="17 18">CGMCC 1.7005</strain>
    </source>
</reference>
<keyword evidence="7 16" id="KW-0963">Cytoplasm</keyword>
<evidence type="ECO:0000256" key="15">
    <source>
        <dbReference type="ARBA" id="ARBA00040883"/>
    </source>
</evidence>
<comment type="subunit">
    <text evidence="5 16">Homodimer.</text>
</comment>
<name>A0A1I6ZY87_9FLAO</name>
<evidence type="ECO:0000256" key="7">
    <source>
        <dbReference type="ARBA" id="ARBA00022490"/>
    </source>
</evidence>
<evidence type="ECO:0000256" key="2">
    <source>
        <dbReference type="ARBA" id="ARBA00001958"/>
    </source>
</evidence>
<evidence type="ECO:0000256" key="16">
    <source>
        <dbReference type="HAMAP-Rule" id="MF_01274"/>
    </source>
</evidence>
<evidence type="ECO:0000256" key="6">
    <source>
        <dbReference type="ARBA" id="ARBA00012102"/>
    </source>
</evidence>
<dbReference type="PANTHER" id="PTHR34265:SF1">
    <property type="entry name" value="TYPE III PANTOTHENATE KINASE"/>
    <property type="match status" value="1"/>
</dbReference>
<dbReference type="Gene3D" id="3.30.420.40">
    <property type="match status" value="1"/>
</dbReference>
<evidence type="ECO:0000313" key="17">
    <source>
        <dbReference type="EMBL" id="SFT67670.1"/>
    </source>
</evidence>
<dbReference type="PANTHER" id="PTHR34265">
    <property type="entry name" value="TYPE III PANTOTHENATE KINASE"/>
    <property type="match status" value="1"/>
</dbReference>
<comment type="cofactor">
    <cofactor evidence="2">
        <name>K(+)</name>
        <dbReference type="ChEBI" id="CHEBI:29103"/>
    </cofactor>
</comment>
<feature type="binding site" evidence="16">
    <location>
        <position position="120"/>
    </location>
    <ligand>
        <name>K(+)</name>
        <dbReference type="ChEBI" id="CHEBI:29103"/>
    </ligand>
</feature>
<feature type="binding site" evidence="16">
    <location>
        <position position="175"/>
    </location>
    <ligand>
        <name>substrate</name>
    </ligand>
</feature>
<dbReference type="EC" id="2.7.1.33" evidence="6 16"/>
<organism evidence="17 18">
    <name type="scientific">Lishizhenia tianjinensis</name>
    <dbReference type="NCBI Taxonomy" id="477690"/>
    <lineage>
        <taxon>Bacteria</taxon>
        <taxon>Pseudomonadati</taxon>
        <taxon>Bacteroidota</taxon>
        <taxon>Flavobacteriia</taxon>
        <taxon>Flavobacteriales</taxon>
        <taxon>Crocinitomicaceae</taxon>
        <taxon>Lishizhenia</taxon>
    </lineage>
</organism>
<keyword evidence="18" id="KW-1185">Reference proteome</keyword>
<evidence type="ECO:0000256" key="3">
    <source>
        <dbReference type="ARBA" id="ARBA00004496"/>
    </source>
</evidence>
<keyword evidence="9 16" id="KW-0547">Nucleotide-binding</keyword>
<dbReference type="STRING" id="477690.SAMN05216474_1726"/>
<feature type="binding site" evidence="16">
    <location>
        <begin position="95"/>
        <end position="98"/>
    </location>
    <ligand>
        <name>substrate</name>
    </ligand>
</feature>
<evidence type="ECO:0000256" key="10">
    <source>
        <dbReference type="ARBA" id="ARBA00022777"/>
    </source>
</evidence>
<feature type="binding site" evidence="16">
    <location>
        <position position="123"/>
    </location>
    <ligand>
        <name>ATP</name>
        <dbReference type="ChEBI" id="CHEBI:30616"/>
    </ligand>
</feature>
<keyword evidence="13 16" id="KW-0173">Coenzyme A biosynthesis</keyword>
<evidence type="ECO:0000256" key="4">
    <source>
        <dbReference type="ARBA" id="ARBA00005225"/>
    </source>
</evidence>
<comment type="function">
    <text evidence="16">Catalyzes the phosphorylation of pantothenate (Pan), the first step in CoA biosynthesis.</text>
</comment>
<evidence type="ECO:0000256" key="13">
    <source>
        <dbReference type="ARBA" id="ARBA00022993"/>
    </source>
</evidence>
<comment type="similarity">
    <text evidence="14 16">Belongs to the type III pantothenate kinase family.</text>
</comment>
<keyword evidence="8 16" id="KW-0808">Transferase</keyword>
<dbReference type="EMBL" id="FPAS01000002">
    <property type="protein sequence ID" value="SFT67670.1"/>
    <property type="molecule type" value="Genomic_DNA"/>
</dbReference>
<sequence length="245" mass="27299">MEKEETNLIIDAGNTRVKVVEIQGDEVRVVAVVELEALDSNFLEKKLGVYQKSLLSSVLSTSDTKRLVELFRPYHVLSSKTELPFLNKYRSETLGADRAANAAFAFSEVEKRKTPVLVVDLGTCVKFDFVNEKGEYLGGSISPGLQMRYKSMHTFTGRLPLLNDTGKTELIGNTTLKSMWSGVMNGMHAEIQGMIAQYEEQYAGLTTFMTGGDAKLFDIEAKNYIFVNENLTLQGLNIILEHNAK</sequence>
<keyword evidence="11 16" id="KW-0067">ATP-binding</keyword>
<evidence type="ECO:0000256" key="11">
    <source>
        <dbReference type="ARBA" id="ARBA00022840"/>
    </source>
</evidence>
<dbReference type="GO" id="GO:0005524">
    <property type="term" value="F:ATP binding"/>
    <property type="evidence" value="ECO:0007669"/>
    <property type="project" value="UniProtKB-UniRule"/>
</dbReference>
<protein>
    <recommendedName>
        <fullName evidence="15 16">Type III pantothenate kinase</fullName>
        <ecNumber evidence="6 16">2.7.1.33</ecNumber>
    </recommendedName>
    <alternativeName>
        <fullName evidence="16">PanK-III</fullName>
    </alternativeName>
    <alternativeName>
        <fullName evidence="16">Pantothenic acid kinase</fullName>
    </alternativeName>
</protein>
<evidence type="ECO:0000313" key="18">
    <source>
        <dbReference type="Proteomes" id="UP000236454"/>
    </source>
</evidence>
<dbReference type="InterPro" id="IPR004619">
    <property type="entry name" value="Type_III_PanK"/>
</dbReference>
<dbReference type="OrthoDB" id="9804707at2"/>
<dbReference type="Pfam" id="PF03309">
    <property type="entry name" value="Pan_kinase"/>
    <property type="match status" value="1"/>
</dbReference>
<dbReference type="GO" id="GO:0046872">
    <property type="term" value="F:metal ion binding"/>
    <property type="evidence" value="ECO:0007669"/>
    <property type="project" value="UniProtKB-KW"/>
</dbReference>
<keyword evidence="16" id="KW-0479">Metal-binding</keyword>
<comment type="catalytic activity">
    <reaction evidence="1 16">
        <text>(R)-pantothenate + ATP = (R)-4'-phosphopantothenate + ADP + H(+)</text>
        <dbReference type="Rhea" id="RHEA:16373"/>
        <dbReference type="ChEBI" id="CHEBI:10986"/>
        <dbReference type="ChEBI" id="CHEBI:15378"/>
        <dbReference type="ChEBI" id="CHEBI:29032"/>
        <dbReference type="ChEBI" id="CHEBI:30616"/>
        <dbReference type="ChEBI" id="CHEBI:456216"/>
        <dbReference type="EC" id="2.7.1.33"/>
    </reaction>
</comment>
<evidence type="ECO:0000256" key="12">
    <source>
        <dbReference type="ARBA" id="ARBA00022958"/>
    </source>
</evidence>